<feature type="domain" description="Nudix hydrolase" evidence="2">
    <location>
        <begin position="49"/>
        <end position="189"/>
    </location>
</feature>
<dbReference type="PANTHER" id="PTHR11839">
    <property type="entry name" value="UDP/ADP-SUGAR PYROPHOSPHATASE"/>
    <property type="match status" value="1"/>
</dbReference>
<dbReference type="GO" id="GO:0006753">
    <property type="term" value="P:nucleoside phosphate metabolic process"/>
    <property type="evidence" value="ECO:0007669"/>
    <property type="project" value="TreeGrafter"/>
</dbReference>
<organism evidence="3 4">
    <name type="scientific">Amanita muscaria (strain Koide BX008)</name>
    <dbReference type="NCBI Taxonomy" id="946122"/>
    <lineage>
        <taxon>Eukaryota</taxon>
        <taxon>Fungi</taxon>
        <taxon>Dikarya</taxon>
        <taxon>Basidiomycota</taxon>
        <taxon>Agaricomycotina</taxon>
        <taxon>Agaricomycetes</taxon>
        <taxon>Agaricomycetidae</taxon>
        <taxon>Agaricales</taxon>
        <taxon>Pluteineae</taxon>
        <taxon>Amanitaceae</taxon>
        <taxon>Amanita</taxon>
    </lineage>
</organism>
<proteinExistence type="predicted"/>
<dbReference type="PANTHER" id="PTHR11839:SF1">
    <property type="entry name" value="ADP-SUGAR PYROPHOSPHATASE"/>
    <property type="match status" value="1"/>
</dbReference>
<dbReference type="InterPro" id="IPR000086">
    <property type="entry name" value="NUDIX_hydrolase_dom"/>
</dbReference>
<evidence type="ECO:0000313" key="3">
    <source>
        <dbReference type="EMBL" id="KIL68654.1"/>
    </source>
</evidence>
<dbReference type="Proteomes" id="UP000054549">
    <property type="component" value="Unassembled WGS sequence"/>
</dbReference>
<dbReference type="GO" id="GO:0047631">
    <property type="term" value="F:ADP-ribose diphosphatase activity"/>
    <property type="evidence" value="ECO:0007669"/>
    <property type="project" value="TreeGrafter"/>
</dbReference>
<evidence type="ECO:0000313" key="4">
    <source>
        <dbReference type="Proteomes" id="UP000054549"/>
    </source>
</evidence>
<keyword evidence="4" id="KW-1185">Reference proteome</keyword>
<accession>A0A0C2TN98</accession>
<evidence type="ECO:0000259" key="2">
    <source>
        <dbReference type="PROSITE" id="PS51462"/>
    </source>
</evidence>
<keyword evidence="1" id="KW-0378">Hydrolase</keyword>
<dbReference type="FunFam" id="3.90.79.10:FF:000016">
    <property type="entry name" value="ADP-sugar pyrophosphatase isoform X1"/>
    <property type="match status" value="1"/>
</dbReference>
<gene>
    <name evidence="3" type="ORF">M378DRAFT_158499</name>
</gene>
<dbReference type="InterPro" id="IPR015797">
    <property type="entry name" value="NUDIX_hydrolase-like_dom_sf"/>
</dbReference>
<dbReference type="GO" id="GO:0019693">
    <property type="term" value="P:ribose phosphate metabolic process"/>
    <property type="evidence" value="ECO:0007669"/>
    <property type="project" value="TreeGrafter"/>
</dbReference>
<protein>
    <recommendedName>
        <fullName evidence="2">Nudix hydrolase domain-containing protein</fullName>
    </recommendedName>
</protein>
<dbReference type="HOGENOM" id="CLU_062658_0_0_1"/>
<dbReference type="OrthoDB" id="10249920at2759"/>
<dbReference type="EMBL" id="KN818228">
    <property type="protein sequence ID" value="KIL68654.1"/>
    <property type="molecule type" value="Genomic_DNA"/>
</dbReference>
<reference evidence="3 4" key="1">
    <citation type="submission" date="2014-04" db="EMBL/GenBank/DDBJ databases">
        <title>Evolutionary Origins and Diversification of the Mycorrhizal Mutualists.</title>
        <authorList>
            <consortium name="DOE Joint Genome Institute"/>
            <consortium name="Mycorrhizal Genomics Consortium"/>
            <person name="Kohler A."/>
            <person name="Kuo A."/>
            <person name="Nagy L.G."/>
            <person name="Floudas D."/>
            <person name="Copeland A."/>
            <person name="Barry K.W."/>
            <person name="Cichocki N."/>
            <person name="Veneault-Fourrey C."/>
            <person name="LaButti K."/>
            <person name="Lindquist E.A."/>
            <person name="Lipzen A."/>
            <person name="Lundell T."/>
            <person name="Morin E."/>
            <person name="Murat C."/>
            <person name="Riley R."/>
            <person name="Ohm R."/>
            <person name="Sun H."/>
            <person name="Tunlid A."/>
            <person name="Henrissat B."/>
            <person name="Grigoriev I.V."/>
            <person name="Hibbett D.S."/>
            <person name="Martin F."/>
        </authorList>
    </citation>
    <scope>NUCLEOTIDE SEQUENCE [LARGE SCALE GENOMIC DNA]</scope>
    <source>
        <strain evidence="3 4">Koide BX008</strain>
    </source>
</reference>
<dbReference type="InterPro" id="IPR020084">
    <property type="entry name" value="NUDIX_hydrolase_CS"/>
</dbReference>
<dbReference type="STRING" id="946122.A0A0C2TN98"/>
<name>A0A0C2TN98_AMAMK</name>
<evidence type="ECO:0000256" key="1">
    <source>
        <dbReference type="ARBA" id="ARBA00022801"/>
    </source>
</evidence>
<dbReference type="Gene3D" id="3.90.79.10">
    <property type="entry name" value="Nucleoside Triphosphate Pyrophosphohydrolase"/>
    <property type="match status" value="1"/>
</dbReference>
<dbReference type="FunCoup" id="A0A0C2TN98">
    <property type="interactions" value="512"/>
</dbReference>
<dbReference type="PROSITE" id="PS00893">
    <property type="entry name" value="NUDIX_BOX"/>
    <property type="match status" value="1"/>
</dbReference>
<dbReference type="InParanoid" id="A0A0C2TN98"/>
<dbReference type="PROSITE" id="PS51462">
    <property type="entry name" value="NUDIX"/>
    <property type="match status" value="1"/>
</dbReference>
<dbReference type="GO" id="GO:0005634">
    <property type="term" value="C:nucleus"/>
    <property type="evidence" value="ECO:0007669"/>
    <property type="project" value="TreeGrafter"/>
</dbReference>
<dbReference type="AlphaFoldDB" id="A0A0C2TN98"/>
<dbReference type="SUPFAM" id="SSF55811">
    <property type="entry name" value="Nudix"/>
    <property type="match status" value="1"/>
</dbReference>
<dbReference type="Pfam" id="PF00293">
    <property type="entry name" value="NUDIX"/>
    <property type="match status" value="1"/>
</dbReference>
<sequence length="204" mass="22987">MASAARRIASTELSASEARWISLKKLTYIDQEGKERVWEYAERKTRKSSVVDAVAIFAILRSKTNAFPPSTVIVEQYRPPIDRVVIELPAGLVDEHETPEDAAKRELTEETGYVGTKIIETSPIIVCDPGMTNANMKLITIEVLMEHELTTPDQHLDTGEHIVRRVVDLEYLESVLKEYDNKGYVVDARLFHLAAGYAMATRLK</sequence>
<dbReference type="CDD" id="cd18888">
    <property type="entry name" value="NUDIX_ADPRase_Nudt5"/>
    <property type="match status" value="1"/>
</dbReference>